<evidence type="ECO:0008006" key="4">
    <source>
        <dbReference type="Google" id="ProtNLM"/>
    </source>
</evidence>
<name>A0ABU0VSV4_9RHOB</name>
<dbReference type="RefSeq" id="WP_306678283.1">
    <property type="nucleotide sequence ID" value="NZ_JAVDBT010000001.1"/>
</dbReference>
<feature type="transmembrane region" description="Helical" evidence="1">
    <location>
        <begin position="70"/>
        <end position="89"/>
    </location>
</feature>
<dbReference type="EMBL" id="JAVDBT010000001">
    <property type="protein sequence ID" value="MDQ2064812.1"/>
    <property type="molecule type" value="Genomic_DNA"/>
</dbReference>
<sequence>MNVSSAFLKIAALYLLVGMMLGIYMGGSGDHSLVSVHAHINLLGFTLMVVFGLLYRFIPGLAEGWMGKTHFWLHQLGALVLLIALYLMMSGRLPASTVGPVLPLAEGALIIGTAIFAVNLWRRV</sequence>
<keyword evidence="3" id="KW-1185">Reference proteome</keyword>
<evidence type="ECO:0000313" key="2">
    <source>
        <dbReference type="EMBL" id="MDQ2064812.1"/>
    </source>
</evidence>
<gene>
    <name evidence="2" type="ORF">Q9295_00360</name>
</gene>
<reference evidence="2 3" key="1">
    <citation type="submission" date="2023-08" db="EMBL/GenBank/DDBJ databases">
        <title>Characterization of two Paracoccaceae strains isolated from Phycosphere and proposal of Xinfangfangia lacusdiani sp. nov.</title>
        <authorList>
            <person name="Deng Y."/>
            <person name="Zhang Y.Q."/>
        </authorList>
    </citation>
    <scope>NUCLEOTIDE SEQUENCE [LARGE SCALE GENOMIC DNA]</scope>
    <source>
        <strain evidence="2 3">CPCC 101601</strain>
    </source>
</reference>
<keyword evidence="1" id="KW-0472">Membrane</keyword>
<dbReference type="Proteomes" id="UP001239680">
    <property type="component" value="Unassembled WGS sequence"/>
</dbReference>
<dbReference type="InterPro" id="IPR036927">
    <property type="entry name" value="Cyt_c_oxase-like_su1_sf"/>
</dbReference>
<dbReference type="Gene3D" id="1.20.210.10">
    <property type="entry name" value="Cytochrome c oxidase-like, subunit I domain"/>
    <property type="match status" value="1"/>
</dbReference>
<accession>A0ABU0VSV4</accession>
<comment type="caution">
    <text evidence="2">The sequence shown here is derived from an EMBL/GenBank/DDBJ whole genome shotgun (WGS) entry which is preliminary data.</text>
</comment>
<keyword evidence="1" id="KW-1133">Transmembrane helix</keyword>
<proteinExistence type="predicted"/>
<feature type="transmembrane region" description="Helical" evidence="1">
    <location>
        <begin position="7"/>
        <end position="26"/>
    </location>
</feature>
<feature type="transmembrane region" description="Helical" evidence="1">
    <location>
        <begin position="38"/>
        <end position="58"/>
    </location>
</feature>
<evidence type="ECO:0000256" key="1">
    <source>
        <dbReference type="SAM" id="Phobius"/>
    </source>
</evidence>
<organism evidence="2 3">
    <name type="scientific">Pseudogemmobacter lacusdianii</name>
    <dbReference type="NCBI Taxonomy" id="3069608"/>
    <lineage>
        <taxon>Bacteria</taxon>
        <taxon>Pseudomonadati</taxon>
        <taxon>Pseudomonadota</taxon>
        <taxon>Alphaproteobacteria</taxon>
        <taxon>Rhodobacterales</taxon>
        <taxon>Paracoccaceae</taxon>
        <taxon>Pseudogemmobacter</taxon>
    </lineage>
</organism>
<protein>
    <recommendedName>
        <fullName evidence="4">Cytochrome-c oxidase</fullName>
    </recommendedName>
</protein>
<keyword evidence="1" id="KW-0812">Transmembrane</keyword>
<evidence type="ECO:0000313" key="3">
    <source>
        <dbReference type="Proteomes" id="UP001239680"/>
    </source>
</evidence>
<feature type="transmembrane region" description="Helical" evidence="1">
    <location>
        <begin position="101"/>
        <end position="121"/>
    </location>
</feature>